<comment type="caution">
    <text evidence="2">The sequence shown here is derived from an EMBL/GenBank/DDBJ whole genome shotgun (WGS) entry which is preliminary data.</text>
</comment>
<dbReference type="GO" id="GO:0000785">
    <property type="term" value="C:chromatin"/>
    <property type="evidence" value="ECO:0007669"/>
    <property type="project" value="TreeGrafter"/>
</dbReference>
<dbReference type="PANTHER" id="PTHR10694">
    <property type="entry name" value="LYSINE-SPECIFIC DEMETHYLASE"/>
    <property type="match status" value="1"/>
</dbReference>
<dbReference type="PROSITE" id="PS51184">
    <property type="entry name" value="JMJC"/>
    <property type="match status" value="1"/>
</dbReference>
<accession>A0AAE1HGK4</accession>
<dbReference type="Pfam" id="PF02373">
    <property type="entry name" value="JmjC"/>
    <property type="match status" value="1"/>
</dbReference>
<dbReference type="GO" id="GO:0032454">
    <property type="term" value="F:histone H3K9 demethylase activity"/>
    <property type="evidence" value="ECO:0007669"/>
    <property type="project" value="TreeGrafter"/>
</dbReference>
<dbReference type="SUPFAM" id="SSF51197">
    <property type="entry name" value="Clavaminate synthase-like"/>
    <property type="match status" value="1"/>
</dbReference>
<dbReference type="GO" id="GO:0051864">
    <property type="term" value="F:histone H3K36 demethylase activity"/>
    <property type="evidence" value="ECO:0007669"/>
    <property type="project" value="TreeGrafter"/>
</dbReference>
<protein>
    <submittedName>
        <fullName evidence="2">Lysine-specific demethylase 4A</fullName>
    </submittedName>
</protein>
<sequence length="587" mass="67253">MSTRPTVDYSVQTVSINEHQLFNIPDFAYHIEKSDRIVKKAGVFKVILDETMQKEGSPIEQFLNVNESTFRDKKGSCMAIKQFLIKYKRNPNIYGFKASSMNFKAKSSSTLKDGDEFLEALNNPENYKMITCCSSILENNDNDKLITHFFNDVVSRIALENCTPHKSPTHQSVVDQGQKDALNIEDFLRSMKTLPLCERERLINQSLKDNIRSECHMCKCPGCCFNNVNEIDECNPLKWVAYGSEVTVKAEDCFKISKHFGLYALTSTSILRVLPCSYPGITSPYLYYGTTHSFFTAHYENESLYSFNFLHHGHSKIWIVVPPVAVRKLHTNLASTNLNMNHTTCSNLLGHKYFLLTPKWLEQNDIPFTVVVQREKEGVILTPNAVHFGWNCGFNISESCQFGNENWIQYGIVAPRCRCIGGEKHIDMERVIAAARPDLLAVYRNQTIPYVNEDEDPFYYLSILREQKSVGTIHFPPKVDIAKPNLQSIELPTSSVKRRGRKVLACPKTTCEMHYAYGQKQRLYNHVKKVHSRDSSFKQFMNDLDSLFPERNVTNRRQCILCGKMIAGRATQMMRHQMSTACDKRAS</sequence>
<dbReference type="EMBL" id="JAHWGI010001029">
    <property type="protein sequence ID" value="KAK3920972.1"/>
    <property type="molecule type" value="Genomic_DNA"/>
</dbReference>
<evidence type="ECO:0000313" key="3">
    <source>
        <dbReference type="Proteomes" id="UP001219518"/>
    </source>
</evidence>
<evidence type="ECO:0000313" key="2">
    <source>
        <dbReference type="EMBL" id="KAK3920972.1"/>
    </source>
</evidence>
<dbReference type="AlphaFoldDB" id="A0AAE1HGK4"/>
<dbReference type="GO" id="GO:0010468">
    <property type="term" value="P:regulation of gene expression"/>
    <property type="evidence" value="ECO:0007669"/>
    <property type="project" value="TreeGrafter"/>
</dbReference>
<dbReference type="PANTHER" id="PTHR10694:SF7">
    <property type="entry name" value="[HISTONE H3]-TRIMETHYL-L-LYSINE(9) DEMETHYLASE"/>
    <property type="match status" value="1"/>
</dbReference>
<organism evidence="2 3">
    <name type="scientific">Frankliniella fusca</name>
    <dbReference type="NCBI Taxonomy" id="407009"/>
    <lineage>
        <taxon>Eukaryota</taxon>
        <taxon>Metazoa</taxon>
        <taxon>Ecdysozoa</taxon>
        <taxon>Arthropoda</taxon>
        <taxon>Hexapoda</taxon>
        <taxon>Insecta</taxon>
        <taxon>Pterygota</taxon>
        <taxon>Neoptera</taxon>
        <taxon>Paraneoptera</taxon>
        <taxon>Thysanoptera</taxon>
        <taxon>Terebrantia</taxon>
        <taxon>Thripoidea</taxon>
        <taxon>Thripidae</taxon>
        <taxon>Frankliniella</taxon>
    </lineage>
</organism>
<name>A0AAE1HGK4_9NEOP</name>
<feature type="domain" description="JmjC" evidence="1">
    <location>
        <begin position="245"/>
        <end position="419"/>
    </location>
</feature>
<dbReference type="Proteomes" id="UP001219518">
    <property type="component" value="Unassembled WGS sequence"/>
</dbReference>
<dbReference type="Gene3D" id="2.60.120.650">
    <property type="entry name" value="Cupin"/>
    <property type="match status" value="1"/>
</dbReference>
<evidence type="ECO:0000259" key="1">
    <source>
        <dbReference type="PROSITE" id="PS51184"/>
    </source>
</evidence>
<keyword evidence="3" id="KW-1185">Reference proteome</keyword>
<dbReference type="InterPro" id="IPR003347">
    <property type="entry name" value="JmjC_dom"/>
</dbReference>
<proteinExistence type="predicted"/>
<gene>
    <name evidence="2" type="ORF">KUF71_010187</name>
</gene>
<dbReference type="SMART" id="SM00558">
    <property type="entry name" value="JmjC"/>
    <property type="match status" value="1"/>
</dbReference>
<reference evidence="2" key="1">
    <citation type="submission" date="2021-07" db="EMBL/GenBank/DDBJ databases">
        <authorList>
            <person name="Catto M.A."/>
            <person name="Jacobson A."/>
            <person name="Kennedy G."/>
            <person name="Labadie P."/>
            <person name="Hunt B.G."/>
            <person name="Srinivasan R."/>
        </authorList>
    </citation>
    <scope>NUCLEOTIDE SEQUENCE</scope>
    <source>
        <strain evidence="2">PL_HMW_Pooled</strain>
        <tissue evidence="2">Head</tissue>
    </source>
</reference>
<dbReference type="GO" id="GO:0005634">
    <property type="term" value="C:nucleus"/>
    <property type="evidence" value="ECO:0007669"/>
    <property type="project" value="TreeGrafter"/>
</dbReference>
<reference evidence="2" key="2">
    <citation type="journal article" date="2023" name="BMC Genomics">
        <title>Pest status, molecular evolution, and epigenetic factors derived from the genome assembly of Frankliniella fusca, a thysanopteran phytovirus vector.</title>
        <authorList>
            <person name="Catto M.A."/>
            <person name="Labadie P.E."/>
            <person name="Jacobson A.L."/>
            <person name="Kennedy G.G."/>
            <person name="Srinivasan R."/>
            <person name="Hunt B.G."/>
        </authorList>
    </citation>
    <scope>NUCLEOTIDE SEQUENCE</scope>
    <source>
        <strain evidence="2">PL_HMW_Pooled</strain>
    </source>
</reference>